<evidence type="ECO:0000313" key="4">
    <source>
        <dbReference type="Proteomes" id="UP000092555"/>
    </source>
</evidence>
<feature type="non-terminal residue" evidence="3">
    <location>
        <position position="1"/>
    </location>
</feature>
<dbReference type="RefSeq" id="XP_018709290.1">
    <property type="nucleotide sequence ID" value="XM_018854716.1"/>
</dbReference>
<evidence type="ECO:0000256" key="1">
    <source>
        <dbReference type="SAM" id="Phobius"/>
    </source>
</evidence>
<dbReference type="AlphaFoldDB" id="A0A1A0GZ39"/>
<dbReference type="GO" id="GO:0005634">
    <property type="term" value="C:nucleus"/>
    <property type="evidence" value="ECO:0007669"/>
    <property type="project" value="InterPro"/>
</dbReference>
<keyword evidence="1" id="KW-0472">Membrane</keyword>
<feature type="non-terminal residue" evidence="3">
    <location>
        <position position="186"/>
    </location>
</feature>
<feature type="domain" description="XLF-like N-terminal" evidence="2">
    <location>
        <begin position="5"/>
        <end position="106"/>
    </location>
</feature>
<dbReference type="EMBL" id="LXTC01000010">
    <property type="protein sequence ID" value="OBA16993.1"/>
    <property type="molecule type" value="Genomic_DNA"/>
</dbReference>
<dbReference type="STRING" id="869754.A0A1A0GZ39"/>
<dbReference type="Proteomes" id="UP000092555">
    <property type="component" value="Unassembled WGS sequence"/>
</dbReference>
<gene>
    <name evidence="3" type="ORF">METBIDRAFT_17472</name>
</gene>
<comment type="caution">
    <text evidence="3">The sequence shown here is derived from an EMBL/GenBank/DDBJ whole genome shotgun (WGS) entry which is preliminary data.</text>
</comment>
<keyword evidence="1" id="KW-1133">Transmembrane helix</keyword>
<dbReference type="InterPro" id="IPR015381">
    <property type="entry name" value="XLF-like_N"/>
</dbReference>
<feature type="transmembrane region" description="Helical" evidence="1">
    <location>
        <begin position="14"/>
        <end position="37"/>
    </location>
</feature>
<dbReference type="GO" id="GO:0006302">
    <property type="term" value="P:double-strand break repair"/>
    <property type="evidence" value="ECO:0007669"/>
    <property type="project" value="InterPro"/>
</dbReference>
<dbReference type="GeneID" id="30027692"/>
<dbReference type="OrthoDB" id="4094682at2759"/>
<keyword evidence="4" id="KW-1185">Reference proteome</keyword>
<evidence type="ECO:0000259" key="2">
    <source>
        <dbReference type="Pfam" id="PF09302"/>
    </source>
</evidence>
<protein>
    <recommendedName>
        <fullName evidence="2">XLF-like N-terminal domain-containing protein</fullName>
    </recommendedName>
</protein>
<proteinExistence type="predicted"/>
<sequence length="186" mass="21387">LPLVWNQTLMDNKYYMFGFSRFALCTFYVTDLVLVWADTPATEDIYKKALERGISGFDEEKRSILMCNLAAAVSESPSHIRFSCPSLQTIAAEVKLSENLSWSFNADLCDSRVSSDFFRGLCCQSLANHGLSLYRGFQMENMIRTRDEYILYLEENYKTVNGTELMSKYRRQHAGSASILLRYSKE</sequence>
<dbReference type="Pfam" id="PF09302">
    <property type="entry name" value="XLF"/>
    <property type="match status" value="1"/>
</dbReference>
<reference evidence="3 4" key="1">
    <citation type="submission" date="2016-05" db="EMBL/GenBank/DDBJ databases">
        <title>Comparative genomics of biotechnologically important yeasts.</title>
        <authorList>
            <consortium name="DOE Joint Genome Institute"/>
            <person name="Riley R."/>
            <person name="Haridas S."/>
            <person name="Wolfe K.H."/>
            <person name="Lopes M.R."/>
            <person name="Hittinger C.T."/>
            <person name="Goker M."/>
            <person name="Salamov A."/>
            <person name="Wisecaver J."/>
            <person name="Long T.M."/>
            <person name="Aerts A.L."/>
            <person name="Barry K."/>
            <person name="Choi C."/>
            <person name="Clum A."/>
            <person name="Coughlan A.Y."/>
            <person name="Deshpande S."/>
            <person name="Douglass A.P."/>
            <person name="Hanson S.J."/>
            <person name="Klenk H.-P."/>
            <person name="LaButti K."/>
            <person name="Lapidus A."/>
            <person name="Lindquist E."/>
            <person name="Lipzen A."/>
            <person name="Meier-kolthoff J.P."/>
            <person name="Ohm R.A."/>
            <person name="Otillar R.P."/>
            <person name="Pangilinan J."/>
            <person name="Peng Y."/>
            <person name="Rokas A."/>
            <person name="Rosa C.A."/>
            <person name="Scheuner C."/>
            <person name="Sibirny A.A."/>
            <person name="Slot J.C."/>
            <person name="Stielow J.B."/>
            <person name="Sun H."/>
            <person name="Kurtzman C.P."/>
            <person name="Blackwell M."/>
            <person name="Grigoriev I.V."/>
            <person name="Jeffries T.W."/>
        </authorList>
    </citation>
    <scope>NUCLEOTIDE SEQUENCE [LARGE SCALE GENOMIC DNA]</scope>
    <source>
        <strain evidence="3 4">NRRL YB-4993</strain>
    </source>
</reference>
<keyword evidence="1" id="KW-0812">Transmembrane</keyword>
<accession>A0A1A0GZ39</accession>
<organism evidence="3 4">
    <name type="scientific">Metschnikowia bicuspidata var. bicuspidata NRRL YB-4993</name>
    <dbReference type="NCBI Taxonomy" id="869754"/>
    <lineage>
        <taxon>Eukaryota</taxon>
        <taxon>Fungi</taxon>
        <taxon>Dikarya</taxon>
        <taxon>Ascomycota</taxon>
        <taxon>Saccharomycotina</taxon>
        <taxon>Pichiomycetes</taxon>
        <taxon>Metschnikowiaceae</taxon>
        <taxon>Metschnikowia</taxon>
    </lineage>
</organism>
<name>A0A1A0GZ39_9ASCO</name>
<evidence type="ECO:0000313" key="3">
    <source>
        <dbReference type="EMBL" id="OBA16993.1"/>
    </source>
</evidence>